<comment type="caution">
    <text evidence="3">The sequence shown here is derived from an EMBL/GenBank/DDBJ whole genome shotgun (WGS) entry which is preliminary data.</text>
</comment>
<feature type="chain" id="PRO_5039428842" description="Mucin-associated surface protein" evidence="2">
    <location>
        <begin position="24"/>
        <end position="138"/>
    </location>
</feature>
<keyword evidence="2" id="KW-0732">Signal</keyword>
<dbReference type="Proteomes" id="UP000297643">
    <property type="component" value="Unassembled WGS sequence"/>
</dbReference>
<keyword evidence="4" id="KW-1185">Reference proteome</keyword>
<evidence type="ECO:0000313" key="4">
    <source>
        <dbReference type="Proteomes" id="UP000297643"/>
    </source>
</evidence>
<dbReference type="RefSeq" id="WP_134506258.1">
    <property type="nucleotide sequence ID" value="NZ_SOFM01000006.1"/>
</dbReference>
<dbReference type="AlphaFoldDB" id="A0A4R8WHQ1"/>
<protein>
    <recommendedName>
        <fullName evidence="5">Mucin-associated surface protein</fullName>
    </recommendedName>
</protein>
<name>A0A4R8WHQ1_9MICO</name>
<organism evidence="3 4">
    <name type="scientific">Cryobacterium mannosilyticum</name>
    <dbReference type="NCBI Taxonomy" id="1259190"/>
    <lineage>
        <taxon>Bacteria</taxon>
        <taxon>Bacillati</taxon>
        <taxon>Actinomycetota</taxon>
        <taxon>Actinomycetes</taxon>
        <taxon>Micrococcales</taxon>
        <taxon>Microbacteriaceae</taxon>
        <taxon>Cryobacterium</taxon>
    </lineage>
</organism>
<accession>A0A4R8WHQ1</accession>
<dbReference type="EMBL" id="SOFM01000006">
    <property type="protein sequence ID" value="TFC07617.1"/>
    <property type="molecule type" value="Genomic_DNA"/>
</dbReference>
<reference evidence="3 4" key="1">
    <citation type="submission" date="2019-03" db="EMBL/GenBank/DDBJ databases">
        <title>Genomics of glacier-inhabiting Cryobacterium strains.</title>
        <authorList>
            <person name="Liu Q."/>
            <person name="Xin Y.-H."/>
        </authorList>
    </citation>
    <scope>NUCLEOTIDE SEQUENCE [LARGE SCALE GENOMIC DNA]</scope>
    <source>
        <strain evidence="3 4">RHLT2-21</strain>
    </source>
</reference>
<dbReference type="PROSITE" id="PS51257">
    <property type="entry name" value="PROKAR_LIPOPROTEIN"/>
    <property type="match status" value="1"/>
</dbReference>
<evidence type="ECO:0000313" key="3">
    <source>
        <dbReference type="EMBL" id="TFC07617.1"/>
    </source>
</evidence>
<feature type="signal peptide" evidence="2">
    <location>
        <begin position="1"/>
        <end position="23"/>
    </location>
</feature>
<evidence type="ECO:0000256" key="1">
    <source>
        <dbReference type="SAM" id="MobiDB-lite"/>
    </source>
</evidence>
<evidence type="ECO:0000256" key="2">
    <source>
        <dbReference type="SAM" id="SignalP"/>
    </source>
</evidence>
<gene>
    <name evidence="3" type="ORF">E3O32_01365</name>
</gene>
<feature type="compositionally biased region" description="Basic and acidic residues" evidence="1">
    <location>
        <begin position="118"/>
        <end position="138"/>
    </location>
</feature>
<sequence length="138" mass="13588">MTIRSRLSAGVVAALLVAATLTACSSASPDLATPTADKLQSGVLAVSTAAAAGDFSGAQSALTAVQADLLTAAAAGQVSAARSAEIQSAINLVTGDLTDAIEASRPTPTPTPTEDSPSVDKDGNKDNGKCKKNDDCGD</sequence>
<evidence type="ECO:0008006" key="5">
    <source>
        <dbReference type="Google" id="ProtNLM"/>
    </source>
</evidence>
<feature type="region of interest" description="Disordered" evidence="1">
    <location>
        <begin position="99"/>
        <end position="138"/>
    </location>
</feature>
<proteinExistence type="predicted"/>